<dbReference type="SUPFAM" id="SSF53850">
    <property type="entry name" value="Periplasmic binding protein-like II"/>
    <property type="match status" value="1"/>
</dbReference>
<feature type="chain" id="PRO_5021786223" evidence="2">
    <location>
        <begin position="26"/>
        <end position="277"/>
    </location>
</feature>
<dbReference type="PANTHER" id="PTHR35936">
    <property type="entry name" value="MEMBRANE-BOUND LYTIC MUREIN TRANSGLYCOSYLASE F"/>
    <property type="match status" value="1"/>
</dbReference>
<evidence type="ECO:0000313" key="5">
    <source>
        <dbReference type="Proteomes" id="UP000317550"/>
    </source>
</evidence>
<dbReference type="RefSeq" id="WP_143855913.1">
    <property type="nucleotide sequence ID" value="NZ_CP041730.1"/>
</dbReference>
<proteinExistence type="predicted"/>
<dbReference type="EMBL" id="CP041730">
    <property type="protein sequence ID" value="QDQ24988.1"/>
    <property type="molecule type" value="Genomic_DNA"/>
</dbReference>
<gene>
    <name evidence="4" type="ORF">FNU76_00725</name>
</gene>
<name>A0A516SAA9_9NEIS</name>
<dbReference type="PANTHER" id="PTHR35936:SF25">
    <property type="entry name" value="ABC TRANSPORTER SUBSTRATE-BINDING PROTEIN"/>
    <property type="match status" value="1"/>
</dbReference>
<keyword evidence="5" id="KW-1185">Reference proteome</keyword>
<feature type="signal peptide" evidence="2">
    <location>
        <begin position="1"/>
        <end position="25"/>
    </location>
</feature>
<dbReference type="KEGG" id="cari:FNU76_00725"/>
<sequence>MAFLNCGPWLAGLLAASTMISPAVAEEIAPTEAWRGSHRIEACDDQAEFPPYTYIERVAGVKTDIVTGISYELLATMLQRRGLSLRITLLPWKRCVEEVRTGRFHVLLNATMTPDRAVNYHGVGPHATLWTYYFYSRKLHPDGLAIRTLADLRKYRICGMMGYNSEEPYGLPKGFVDQGSSDFGSMIRKVLAGHCDLFNESLDVMQGFAKIGRPLLDDPQLAVKILPPELKPAEYYFLVSRLHPQGRALAELLDSELKQMKASGELKRLREKFLKSP</sequence>
<feature type="domain" description="Solute-binding protein family 3/N-terminal" evidence="3">
    <location>
        <begin position="47"/>
        <end position="275"/>
    </location>
</feature>
<dbReference type="AlphaFoldDB" id="A0A516SAA9"/>
<keyword evidence="1 2" id="KW-0732">Signal</keyword>
<evidence type="ECO:0000313" key="4">
    <source>
        <dbReference type="EMBL" id="QDQ24988.1"/>
    </source>
</evidence>
<dbReference type="Gene3D" id="3.40.190.10">
    <property type="entry name" value="Periplasmic binding protein-like II"/>
    <property type="match status" value="2"/>
</dbReference>
<evidence type="ECO:0000256" key="1">
    <source>
        <dbReference type="ARBA" id="ARBA00022729"/>
    </source>
</evidence>
<accession>A0A516SAA9</accession>
<evidence type="ECO:0000256" key="2">
    <source>
        <dbReference type="SAM" id="SignalP"/>
    </source>
</evidence>
<dbReference type="OrthoDB" id="8779113at2"/>
<dbReference type="Proteomes" id="UP000317550">
    <property type="component" value="Chromosome"/>
</dbReference>
<protein>
    <submittedName>
        <fullName evidence="4">Amino acid ABC transporter substrate-binding protein</fullName>
    </submittedName>
</protein>
<dbReference type="Pfam" id="PF00497">
    <property type="entry name" value="SBP_bac_3"/>
    <property type="match status" value="1"/>
</dbReference>
<organism evidence="4 5">
    <name type="scientific">Chitinimonas arctica</name>
    <dbReference type="NCBI Taxonomy" id="2594795"/>
    <lineage>
        <taxon>Bacteria</taxon>
        <taxon>Pseudomonadati</taxon>
        <taxon>Pseudomonadota</taxon>
        <taxon>Betaproteobacteria</taxon>
        <taxon>Neisseriales</taxon>
        <taxon>Chitinibacteraceae</taxon>
        <taxon>Chitinimonas</taxon>
    </lineage>
</organism>
<reference evidence="5" key="1">
    <citation type="submission" date="2019-07" db="EMBL/GenBank/DDBJ databases">
        <title>Chitinimonas sp. nov., isolated from Ny-Alesund, arctica soil.</title>
        <authorList>
            <person name="Xu Q."/>
            <person name="Peng F."/>
        </authorList>
    </citation>
    <scope>NUCLEOTIDE SEQUENCE [LARGE SCALE GENOMIC DNA]</scope>
    <source>
        <strain evidence="5">R3-44</strain>
    </source>
</reference>
<dbReference type="InterPro" id="IPR001638">
    <property type="entry name" value="Solute-binding_3/MltF_N"/>
</dbReference>
<evidence type="ECO:0000259" key="3">
    <source>
        <dbReference type="Pfam" id="PF00497"/>
    </source>
</evidence>